<evidence type="ECO:0000256" key="1">
    <source>
        <dbReference type="ARBA" id="ARBA00010394"/>
    </source>
</evidence>
<dbReference type="Gene3D" id="1.25.10.10">
    <property type="entry name" value="Leucine-rich Repeat Variant"/>
    <property type="match status" value="1"/>
</dbReference>
<accession>A0AAV7YM32</accession>
<dbReference type="AlphaFoldDB" id="A0AAV7YM32"/>
<dbReference type="SUPFAM" id="SSF48371">
    <property type="entry name" value="ARM repeat"/>
    <property type="match status" value="1"/>
</dbReference>
<proteinExistence type="inferred from homology"/>
<sequence length="470" mass="55028">MKRHFDRQKLFKKKLDYETAKKKKIQSLMARSKTKQQQILDRKRRLHDLYPESKTHGSTTSKDIESRLEQTVTQINKRMDGWINEFEKSAVENQIRYLKCIRVSLSFLGNGDFNGVIDKHAFIQQLTKMLKKSAPREFIFEITWILVNLSTKITHQTTIHTMIKKIPFILSCDPEIANMGVLLCGNIGTNIQSNREYMYQREIGTCLCELFYKITDQSIRDNIIWAFSTMFYMLPTQTYELSSKPLSILINTLSQNPKSDVVFDALIGLRHILTNIKQIKQETFKHIDIFKPLLDSEFFEIVCSSLEILSILLETPEDFQHLLKHIPFRTFTNLLESQNSYIQKYISCLFYTITLKKNPHITKKQIILLSKLAPTQELALIALANLVIFNDSYIKILIDNSLFDLFYEFLNHDSHTYVYFSAEAINKILDTKHRSLVVKKIDVQTIDKLHLHPNLEIFMIINQIFSKLNN</sequence>
<name>A0AAV7YM32_9EUKA</name>
<dbReference type="InterPro" id="IPR016024">
    <property type="entry name" value="ARM-type_fold"/>
</dbReference>
<dbReference type="EMBL" id="JANTQA010000057">
    <property type="protein sequence ID" value="KAJ3429540.1"/>
    <property type="molecule type" value="Genomic_DNA"/>
</dbReference>
<gene>
    <name evidence="4" type="ORF">M0812_24895</name>
</gene>
<dbReference type="PANTHER" id="PTHR23316">
    <property type="entry name" value="IMPORTIN ALPHA"/>
    <property type="match status" value="1"/>
</dbReference>
<evidence type="ECO:0000256" key="2">
    <source>
        <dbReference type="ARBA" id="ARBA00022448"/>
    </source>
</evidence>
<dbReference type="InterPro" id="IPR011989">
    <property type="entry name" value="ARM-like"/>
</dbReference>
<evidence type="ECO:0000313" key="5">
    <source>
        <dbReference type="Proteomes" id="UP001146793"/>
    </source>
</evidence>
<organism evidence="4 5">
    <name type="scientific">Anaeramoeba flamelloides</name>
    <dbReference type="NCBI Taxonomy" id="1746091"/>
    <lineage>
        <taxon>Eukaryota</taxon>
        <taxon>Metamonada</taxon>
        <taxon>Anaeramoebidae</taxon>
        <taxon>Anaeramoeba</taxon>
    </lineage>
</organism>
<evidence type="ECO:0000256" key="3">
    <source>
        <dbReference type="ARBA" id="ARBA00022927"/>
    </source>
</evidence>
<dbReference type="GO" id="GO:0015031">
    <property type="term" value="P:protein transport"/>
    <property type="evidence" value="ECO:0007669"/>
    <property type="project" value="UniProtKB-KW"/>
</dbReference>
<evidence type="ECO:0000313" key="4">
    <source>
        <dbReference type="EMBL" id="KAJ3429540.1"/>
    </source>
</evidence>
<comment type="caution">
    <text evidence="4">The sequence shown here is derived from an EMBL/GenBank/DDBJ whole genome shotgun (WGS) entry which is preliminary data.</text>
</comment>
<comment type="similarity">
    <text evidence="1">Belongs to the importin alpha family.</text>
</comment>
<keyword evidence="2" id="KW-0813">Transport</keyword>
<protein>
    <submittedName>
        <fullName evidence="4">Importin subunit alpha-4</fullName>
    </submittedName>
</protein>
<reference evidence="4" key="1">
    <citation type="submission" date="2022-08" db="EMBL/GenBank/DDBJ databases">
        <title>Novel sulphate-reducing endosymbionts in the free-living metamonad Anaeramoeba.</title>
        <authorList>
            <person name="Jerlstrom-Hultqvist J."/>
            <person name="Cepicka I."/>
            <person name="Gallot-Lavallee L."/>
            <person name="Salas-Leiva D."/>
            <person name="Curtis B.A."/>
            <person name="Zahonova K."/>
            <person name="Pipaliya S."/>
            <person name="Dacks J."/>
            <person name="Roger A.J."/>
        </authorList>
    </citation>
    <scope>NUCLEOTIDE SEQUENCE</scope>
    <source>
        <strain evidence="4">Busselton2</strain>
    </source>
</reference>
<keyword evidence="3" id="KW-0653">Protein transport</keyword>
<dbReference type="Proteomes" id="UP001146793">
    <property type="component" value="Unassembled WGS sequence"/>
</dbReference>